<dbReference type="InterPro" id="IPR000304">
    <property type="entry name" value="Pyrroline-COOH_reductase"/>
</dbReference>
<dbReference type="Proteomes" id="UP001305779">
    <property type="component" value="Unassembled WGS sequence"/>
</dbReference>
<dbReference type="InterPro" id="IPR028939">
    <property type="entry name" value="P5C_Rdtase_cat_N"/>
</dbReference>
<dbReference type="Gene3D" id="3.40.50.720">
    <property type="entry name" value="NAD(P)-binding Rossmann-like Domain"/>
    <property type="match status" value="1"/>
</dbReference>
<evidence type="ECO:0000259" key="2">
    <source>
        <dbReference type="Pfam" id="PF03807"/>
    </source>
</evidence>
<evidence type="ECO:0000259" key="3">
    <source>
        <dbReference type="Pfam" id="PF14748"/>
    </source>
</evidence>
<evidence type="ECO:0000313" key="4">
    <source>
        <dbReference type="EMBL" id="KAK4501107.1"/>
    </source>
</evidence>
<dbReference type="SUPFAM" id="SSF51735">
    <property type="entry name" value="NAD(P)-binding Rossmann-fold domains"/>
    <property type="match status" value="1"/>
</dbReference>
<evidence type="ECO:0008006" key="6">
    <source>
        <dbReference type="Google" id="ProtNLM"/>
    </source>
</evidence>
<dbReference type="HAMAP" id="MF_01925">
    <property type="entry name" value="P5C_reductase"/>
    <property type="match status" value="1"/>
</dbReference>
<evidence type="ECO:0000313" key="5">
    <source>
        <dbReference type="Proteomes" id="UP001305779"/>
    </source>
</evidence>
<feature type="domain" description="Pyrroline-5-carboxylate reductase dimerisation" evidence="3">
    <location>
        <begin position="181"/>
        <end position="284"/>
    </location>
</feature>
<dbReference type="Pfam" id="PF03807">
    <property type="entry name" value="F420_oxidored"/>
    <property type="match status" value="1"/>
</dbReference>
<comment type="caution">
    <text evidence="4">The sequence shown here is derived from an EMBL/GenBank/DDBJ whole genome shotgun (WGS) entry which is preliminary data.</text>
</comment>
<accession>A0ABR0EHX1</accession>
<feature type="domain" description="Pyrroline-5-carboxylate reductase catalytic N-terminal" evidence="2">
    <location>
        <begin position="8"/>
        <end position="114"/>
    </location>
</feature>
<dbReference type="PANTHER" id="PTHR11645">
    <property type="entry name" value="PYRROLINE-5-CARBOXYLATE REDUCTASE"/>
    <property type="match status" value="1"/>
</dbReference>
<dbReference type="InterPro" id="IPR036291">
    <property type="entry name" value="NAD(P)-bd_dom_sf"/>
</dbReference>
<dbReference type="InterPro" id="IPR029036">
    <property type="entry name" value="P5CR_dimer"/>
</dbReference>
<keyword evidence="5" id="KW-1185">Reference proteome</keyword>
<dbReference type="PIRSF" id="PIRSF000193">
    <property type="entry name" value="Pyrrol-5-carb_rd"/>
    <property type="match status" value="1"/>
</dbReference>
<dbReference type="Gene3D" id="1.10.3730.10">
    <property type="entry name" value="ProC C-terminal domain-like"/>
    <property type="match status" value="1"/>
</dbReference>
<sequence length="287" mass="30396">MTNSIPIKVAVIGCGSLGTALAKGILSPLSQTLHVEKLIATVASRESHQRLQNDPNSTFTAKFEVLSSQENVQAVQASDVVILAFKPVKRESVFAAPGFKESIRGKLIISIMAGITTAEIKRLVGEGDLALQAVRVMPNMAATIREAMSLCTADTATLTEQNLRLATWVFEQVGRAQFVPESTFDISAVLVGCAGSLLLLAIDGLLDAAVAEGIKRPEAQKFVVDSAIGMLKLVPAGNHPSVLREKIASPGGCSIRALIELEKRGVRSAYTDAIMVAAEKSRGMSKS</sequence>
<dbReference type="EMBL" id="JAXOVC010000005">
    <property type="protein sequence ID" value="KAK4501107.1"/>
    <property type="molecule type" value="Genomic_DNA"/>
</dbReference>
<comment type="similarity">
    <text evidence="1">Belongs to the pyrroline-5-carboxylate reductase family.</text>
</comment>
<proteinExistence type="inferred from homology"/>
<name>A0ABR0EHX1_ZASCE</name>
<dbReference type="InterPro" id="IPR008927">
    <property type="entry name" value="6-PGluconate_DH-like_C_sf"/>
</dbReference>
<organism evidence="4 5">
    <name type="scientific">Zasmidium cellare</name>
    <name type="common">Wine cellar mold</name>
    <name type="synonym">Racodium cellare</name>
    <dbReference type="NCBI Taxonomy" id="395010"/>
    <lineage>
        <taxon>Eukaryota</taxon>
        <taxon>Fungi</taxon>
        <taxon>Dikarya</taxon>
        <taxon>Ascomycota</taxon>
        <taxon>Pezizomycotina</taxon>
        <taxon>Dothideomycetes</taxon>
        <taxon>Dothideomycetidae</taxon>
        <taxon>Mycosphaerellales</taxon>
        <taxon>Mycosphaerellaceae</taxon>
        <taxon>Zasmidium</taxon>
    </lineage>
</organism>
<evidence type="ECO:0000256" key="1">
    <source>
        <dbReference type="ARBA" id="ARBA00005525"/>
    </source>
</evidence>
<dbReference type="SUPFAM" id="SSF48179">
    <property type="entry name" value="6-phosphogluconate dehydrogenase C-terminal domain-like"/>
    <property type="match status" value="1"/>
</dbReference>
<gene>
    <name evidence="4" type="ORF">PRZ48_006913</name>
</gene>
<reference evidence="4 5" key="1">
    <citation type="journal article" date="2023" name="G3 (Bethesda)">
        <title>A chromosome-level genome assembly of Zasmidium syzygii isolated from banana leaves.</title>
        <authorList>
            <person name="van Westerhoven A.C."/>
            <person name="Mehrabi R."/>
            <person name="Talebi R."/>
            <person name="Steentjes M.B.F."/>
            <person name="Corcolon B."/>
            <person name="Chong P.A."/>
            <person name="Kema G.H.J."/>
            <person name="Seidl M.F."/>
        </authorList>
    </citation>
    <scope>NUCLEOTIDE SEQUENCE [LARGE SCALE GENOMIC DNA]</scope>
    <source>
        <strain evidence="4 5">P124</strain>
    </source>
</reference>
<dbReference type="PANTHER" id="PTHR11645:SF65">
    <property type="entry name" value="HYPOTHETICAL PYRROLINE-5-CARBOXYLATE REDUCTASE (EUROFUNG)"/>
    <property type="match status" value="1"/>
</dbReference>
<dbReference type="Pfam" id="PF14748">
    <property type="entry name" value="P5CR_dimer"/>
    <property type="match status" value="1"/>
</dbReference>
<protein>
    <recommendedName>
        <fullName evidence="6">Pyrroline-5-carboxylate reductase</fullName>
    </recommendedName>
</protein>